<sequence length="190" mass="20636">MPGFIFMFNKQNSVIKFLHLANCSGYIRNVAAKSATGRGNPCNLKATPDAPCVFFCVCVFAHLMLLQRFLCRCGYRVMVAQAGLTSVRPVSFRAGISTPVWATTSERGNSGGSVNRYLKEIAAMASIPALSHPQFTFVFLAVRRADSSARPFAVRTVATCEHAARLTLVADFVLSLAARIPVKNFGEVNV</sequence>
<proteinExistence type="predicted"/>
<reference evidence="1 2" key="1">
    <citation type="submission" date="2017-04" db="EMBL/GenBank/DDBJ databases">
        <title>Emergence of KPC-2-producing Citrobacter isolates from sediments of a Chinese river.</title>
        <authorList>
            <person name="Zheng B."/>
        </authorList>
    </citation>
    <scope>NUCLEOTIDE SEQUENCE [LARGE SCALE GENOMIC DNA]</scope>
    <source>
        <strain evidence="1 2">C191</strain>
    </source>
</reference>
<name>A0AA44SLW9_CITFR</name>
<dbReference type="Pfam" id="PF10554">
    <property type="entry name" value="Phage_ASH"/>
    <property type="match status" value="1"/>
</dbReference>
<organism evidence="1 2">
    <name type="scientific">Citrobacter freundii</name>
    <dbReference type="NCBI Taxonomy" id="546"/>
    <lineage>
        <taxon>Bacteria</taxon>
        <taxon>Pseudomonadati</taxon>
        <taxon>Pseudomonadota</taxon>
        <taxon>Gammaproteobacteria</taxon>
        <taxon>Enterobacterales</taxon>
        <taxon>Enterobacteriaceae</taxon>
        <taxon>Citrobacter</taxon>
        <taxon>Citrobacter freundii complex</taxon>
    </lineage>
</organism>
<accession>A0AA44SLW9</accession>
<comment type="caution">
    <text evidence="1">The sequence shown here is derived from an EMBL/GenBank/DDBJ whole genome shotgun (WGS) entry which is preliminary data.</text>
</comment>
<dbReference type="InterPro" id="IPR018880">
    <property type="entry name" value="Phage_P4_Ash"/>
</dbReference>
<evidence type="ECO:0000313" key="2">
    <source>
        <dbReference type="Proteomes" id="UP000215827"/>
    </source>
</evidence>
<dbReference type="Proteomes" id="UP000215827">
    <property type="component" value="Unassembled WGS sequence"/>
</dbReference>
<dbReference type="RefSeq" id="WP_094542843.1">
    <property type="nucleotide sequence ID" value="NZ_NEEZ01000004.1"/>
</dbReference>
<dbReference type="NCBIfam" id="NF033153">
    <property type="entry name" value="phage_ICD_like"/>
    <property type="match status" value="1"/>
</dbReference>
<gene>
    <name evidence="1" type="ORF">B9P89_05015</name>
</gene>
<dbReference type="AlphaFoldDB" id="A0AA44SLW9"/>
<dbReference type="EMBL" id="NEFA01000004">
    <property type="protein sequence ID" value="OYR06441.1"/>
    <property type="molecule type" value="Genomic_DNA"/>
</dbReference>
<protein>
    <submittedName>
        <fullName evidence="1">Ash-like/host cell division inhibitor Icd-like protein</fullName>
    </submittedName>
</protein>
<evidence type="ECO:0000313" key="1">
    <source>
        <dbReference type="EMBL" id="OYR06441.1"/>
    </source>
</evidence>